<feature type="compositionally biased region" description="Basic and acidic residues" evidence="1">
    <location>
        <begin position="30"/>
        <end position="42"/>
    </location>
</feature>
<evidence type="ECO:0000313" key="3">
    <source>
        <dbReference type="Proteomes" id="UP000266841"/>
    </source>
</evidence>
<name>K0REE8_THAOC</name>
<gene>
    <name evidence="2" type="ORF">THAOC_28678</name>
</gene>
<reference evidence="2 3" key="1">
    <citation type="journal article" date="2012" name="Genome Biol.">
        <title>Genome and low-iron response of an oceanic diatom adapted to chronic iron limitation.</title>
        <authorList>
            <person name="Lommer M."/>
            <person name="Specht M."/>
            <person name="Roy A.S."/>
            <person name="Kraemer L."/>
            <person name="Andreson R."/>
            <person name="Gutowska M.A."/>
            <person name="Wolf J."/>
            <person name="Bergner S.V."/>
            <person name="Schilhabel M.B."/>
            <person name="Klostermeier U.C."/>
            <person name="Beiko R.G."/>
            <person name="Rosenstiel P."/>
            <person name="Hippler M."/>
            <person name="Laroche J."/>
        </authorList>
    </citation>
    <scope>NUCLEOTIDE SEQUENCE [LARGE SCALE GENOMIC DNA]</scope>
    <source>
        <strain evidence="2 3">CCMP1005</strain>
    </source>
</reference>
<comment type="caution">
    <text evidence="2">The sequence shown here is derived from an EMBL/GenBank/DDBJ whole genome shotgun (WGS) entry which is preliminary data.</text>
</comment>
<dbReference type="EMBL" id="AGNL01040452">
    <property type="protein sequence ID" value="EJK52088.1"/>
    <property type="molecule type" value="Genomic_DNA"/>
</dbReference>
<feature type="compositionally biased region" description="Low complexity" evidence="1">
    <location>
        <begin position="136"/>
        <end position="145"/>
    </location>
</feature>
<feature type="compositionally biased region" description="Basic residues" evidence="1">
    <location>
        <begin position="111"/>
        <end position="135"/>
    </location>
</feature>
<feature type="non-terminal residue" evidence="2">
    <location>
        <position position="1"/>
    </location>
</feature>
<dbReference type="AlphaFoldDB" id="K0REE8"/>
<dbReference type="Proteomes" id="UP000266841">
    <property type="component" value="Unassembled WGS sequence"/>
</dbReference>
<proteinExistence type="predicted"/>
<feature type="region of interest" description="Disordered" evidence="1">
    <location>
        <begin position="1"/>
        <end position="149"/>
    </location>
</feature>
<evidence type="ECO:0000313" key="2">
    <source>
        <dbReference type="EMBL" id="EJK52088.1"/>
    </source>
</evidence>
<feature type="compositionally biased region" description="Polar residues" evidence="1">
    <location>
        <begin position="287"/>
        <end position="297"/>
    </location>
</feature>
<feature type="region of interest" description="Disordered" evidence="1">
    <location>
        <begin position="270"/>
        <end position="312"/>
    </location>
</feature>
<dbReference type="OrthoDB" id="6022at2759"/>
<evidence type="ECO:0000256" key="1">
    <source>
        <dbReference type="SAM" id="MobiDB-lite"/>
    </source>
</evidence>
<accession>K0REE8</accession>
<protein>
    <submittedName>
        <fullName evidence="2">Uncharacterized protein</fullName>
    </submittedName>
</protein>
<keyword evidence="3" id="KW-1185">Reference proteome</keyword>
<feature type="compositionally biased region" description="Basic and acidic residues" evidence="1">
    <location>
        <begin position="81"/>
        <end position="110"/>
    </location>
</feature>
<sequence>DGQSWTPVVGLGGEPGEGTRSRRGGWDSGDDVRRPERRRHDSSDEDDDGSDSVDATTSSGHGSGLKNAGNFAVAERKPRKNGGDGRTVYRDKSGRRREVDPAADETERPGLRGRRRRGRYGRTRVRGRGTSRHSSSRPIPPRQSRGGINDQYLEAPKKAGEICPMAAHAWRRQEEESAGTDGAPCWKHARRRGDSEESEWRGDPYDIFETVECTLSPRVLAHQYAVSHHICVGQCAASISAFATLSLLMLLLRRALDCMDHLAAALEYRRRGEPSSSPPETACQFAPFSTRTKTSGRSKGPNGLSIHRPRPTQMGSGFGLLYPSSYGVASPRALYRVETGGPMGDVEFEM</sequence>
<organism evidence="2 3">
    <name type="scientific">Thalassiosira oceanica</name>
    <name type="common">Marine diatom</name>
    <dbReference type="NCBI Taxonomy" id="159749"/>
    <lineage>
        <taxon>Eukaryota</taxon>
        <taxon>Sar</taxon>
        <taxon>Stramenopiles</taxon>
        <taxon>Ochrophyta</taxon>
        <taxon>Bacillariophyta</taxon>
        <taxon>Coscinodiscophyceae</taxon>
        <taxon>Thalassiosirophycidae</taxon>
        <taxon>Thalassiosirales</taxon>
        <taxon>Thalassiosiraceae</taxon>
        <taxon>Thalassiosira</taxon>
    </lineage>
</organism>